<dbReference type="CDD" id="cd00312">
    <property type="entry name" value="Esterase_lipase"/>
    <property type="match status" value="1"/>
</dbReference>
<dbReference type="InterPro" id="IPR029058">
    <property type="entry name" value="AB_hydrolase_fold"/>
</dbReference>
<evidence type="ECO:0000313" key="7">
    <source>
        <dbReference type="RefSeq" id="XP_030060310.1"/>
    </source>
</evidence>
<evidence type="ECO:0000256" key="2">
    <source>
        <dbReference type="ARBA" id="ARBA00022801"/>
    </source>
</evidence>
<dbReference type="Gene3D" id="3.40.50.1820">
    <property type="entry name" value="alpha/beta hydrolase"/>
    <property type="match status" value="1"/>
</dbReference>
<dbReference type="EC" id="3.1.1.-" evidence="4"/>
<evidence type="ECO:0000256" key="4">
    <source>
        <dbReference type="RuleBase" id="RU361235"/>
    </source>
</evidence>
<dbReference type="InterPro" id="IPR019826">
    <property type="entry name" value="Carboxylesterase_B_AS"/>
</dbReference>
<feature type="domain" description="Carboxylesterase type B" evidence="5">
    <location>
        <begin position="31"/>
        <end position="548"/>
    </location>
</feature>
<dbReference type="FunFam" id="3.40.50.1820:FF:000011">
    <property type="entry name" value="Carboxylic ester hydrolase"/>
    <property type="match status" value="1"/>
</dbReference>
<dbReference type="PROSITE" id="PS00122">
    <property type="entry name" value="CARBOXYLESTERASE_B_1"/>
    <property type="match status" value="1"/>
</dbReference>
<evidence type="ECO:0000313" key="6">
    <source>
        <dbReference type="Proteomes" id="UP000515156"/>
    </source>
</evidence>
<gene>
    <name evidence="7" type="primary">LOC115470862</name>
</gene>
<reference evidence="7" key="1">
    <citation type="submission" date="2025-08" db="UniProtKB">
        <authorList>
            <consortium name="RefSeq"/>
        </authorList>
    </citation>
    <scope>IDENTIFICATION</scope>
</reference>
<dbReference type="OrthoDB" id="3200163at2759"/>
<dbReference type="GO" id="GO:0016787">
    <property type="term" value="F:hydrolase activity"/>
    <property type="evidence" value="ECO:0007669"/>
    <property type="project" value="UniProtKB-KW"/>
</dbReference>
<feature type="signal peptide" evidence="4">
    <location>
        <begin position="1"/>
        <end position="24"/>
    </location>
</feature>
<proteinExistence type="inferred from homology"/>
<keyword evidence="4" id="KW-0732">Signal</keyword>
<dbReference type="FunCoup" id="A0A6P7YB93">
    <property type="interactions" value="508"/>
</dbReference>
<dbReference type="GeneID" id="115470862"/>
<protein>
    <recommendedName>
        <fullName evidence="4">Carboxylic ester hydrolase</fullName>
        <ecNumber evidence="4">3.1.1.-</ecNumber>
    </recommendedName>
</protein>
<evidence type="ECO:0000259" key="5">
    <source>
        <dbReference type="Pfam" id="PF00135"/>
    </source>
</evidence>
<evidence type="ECO:0000256" key="1">
    <source>
        <dbReference type="ARBA" id="ARBA00005964"/>
    </source>
</evidence>
<keyword evidence="3" id="KW-1015">Disulfide bond</keyword>
<feature type="chain" id="PRO_5028500275" description="Carboxylic ester hydrolase" evidence="4">
    <location>
        <begin position="25"/>
        <end position="569"/>
    </location>
</feature>
<dbReference type="SUPFAM" id="SSF53474">
    <property type="entry name" value="alpha/beta-Hydrolases"/>
    <property type="match status" value="1"/>
</dbReference>
<sequence>MGFCFTVSLLFCLISDFCSTAIAAGEREVSQPSVITKYGKLRGKLLKVKGTDRHTEAYLGIPFAKPPVGLLRFSPPQPAESWNGVRDATSYPPMCLQSLDGLKVLKEVTRANYPPLRVSEDCLYLNVYTPAHHSMNSKFPVMMWIHGGGLATGAASHYDGSVLSAYENVVLVSIQYRLGILGFFSTGDEHARGNWGLLDQIEALHWIQENIEDFGGDPNSVTIFGESAGGLCVSALILSPLSSGLFHKAVSESGVSNTPGFIISHREAVAHIANTVANIMGCEEMNSAAIVNCLRNKTEEELLDPNFITKVPNMPPIVDGIFLPKSPEEFLPGEEGNPVPYLLGVNNHEFGWMIPTMAQFHELLQGALKKENINASLLDSFPHMGAFSKFFHLLTEEYLGDTEDSIQLRELLLELYGDMVFVIPTVKTARYHRDSGLPVYLYEFQHRPSTYGDSRPDFVKADHMDEIGFVFGSPFLPTDVSVLSVATDEEKTLSKTLMKYWANFARTGNPNGDGLVQWPVFDHNEQYLELNLKQKPGTKLKDHRMTFWTDILPEKIQQLIKDKKEHTEL</sequence>
<dbReference type="KEGG" id="muo:115470862"/>
<dbReference type="InterPro" id="IPR019819">
    <property type="entry name" value="Carboxylesterase_B_CS"/>
</dbReference>
<keyword evidence="6" id="KW-1185">Reference proteome</keyword>
<dbReference type="PROSITE" id="PS00941">
    <property type="entry name" value="CARBOXYLESTERASE_B_2"/>
    <property type="match status" value="1"/>
</dbReference>
<dbReference type="Pfam" id="PF00135">
    <property type="entry name" value="COesterase"/>
    <property type="match status" value="1"/>
</dbReference>
<comment type="similarity">
    <text evidence="1 4">Belongs to the type-B carboxylesterase/lipase family.</text>
</comment>
<dbReference type="AlphaFoldDB" id="A0A6P7YB93"/>
<dbReference type="InParanoid" id="A0A6P7YB93"/>
<dbReference type="Proteomes" id="UP000515156">
    <property type="component" value="Chromosome 5"/>
</dbReference>
<organism evidence="6 7">
    <name type="scientific">Microcaecilia unicolor</name>
    <dbReference type="NCBI Taxonomy" id="1415580"/>
    <lineage>
        <taxon>Eukaryota</taxon>
        <taxon>Metazoa</taxon>
        <taxon>Chordata</taxon>
        <taxon>Craniata</taxon>
        <taxon>Vertebrata</taxon>
        <taxon>Euteleostomi</taxon>
        <taxon>Amphibia</taxon>
        <taxon>Gymnophiona</taxon>
        <taxon>Siphonopidae</taxon>
        <taxon>Microcaecilia</taxon>
    </lineage>
</organism>
<dbReference type="InterPro" id="IPR002018">
    <property type="entry name" value="CarbesteraseB"/>
</dbReference>
<evidence type="ECO:0000256" key="3">
    <source>
        <dbReference type="ARBA" id="ARBA00023157"/>
    </source>
</evidence>
<accession>A0A6P7YB93</accession>
<dbReference type="InterPro" id="IPR050309">
    <property type="entry name" value="Type-B_Carboxylest/Lipase"/>
</dbReference>
<keyword evidence="2 4" id="KW-0378">Hydrolase</keyword>
<dbReference type="RefSeq" id="XP_030060310.1">
    <property type="nucleotide sequence ID" value="XM_030204450.1"/>
</dbReference>
<name>A0A6P7YB93_9AMPH</name>
<dbReference type="PANTHER" id="PTHR11559">
    <property type="entry name" value="CARBOXYLESTERASE"/>
    <property type="match status" value="1"/>
</dbReference>